<dbReference type="SUPFAM" id="SSF57701">
    <property type="entry name" value="Zn2/Cys6 DNA-binding domain"/>
    <property type="match status" value="1"/>
</dbReference>
<name>A0A8H3DLY4_9AGAM</name>
<evidence type="ECO:0000256" key="1">
    <source>
        <dbReference type="SAM" id="MobiDB-lite"/>
    </source>
</evidence>
<gene>
    <name evidence="3" type="ORF">RDB_LOCUS173494</name>
</gene>
<proteinExistence type="predicted"/>
<dbReference type="InterPro" id="IPR001138">
    <property type="entry name" value="Zn2Cys6_DnaBD"/>
</dbReference>
<evidence type="ECO:0000313" key="4">
    <source>
        <dbReference type="Proteomes" id="UP000663853"/>
    </source>
</evidence>
<feature type="domain" description="Zn(2)-C6 fungal-type" evidence="2">
    <location>
        <begin position="24"/>
        <end position="71"/>
    </location>
</feature>
<dbReference type="AlphaFoldDB" id="A0A8H3DLY4"/>
<accession>A0A8H3DLY4</accession>
<evidence type="ECO:0000313" key="3">
    <source>
        <dbReference type="EMBL" id="CAE6533797.1"/>
    </source>
</evidence>
<reference evidence="3" key="1">
    <citation type="submission" date="2021-01" db="EMBL/GenBank/DDBJ databases">
        <authorList>
            <person name="Kaushik A."/>
        </authorList>
    </citation>
    <scope>NUCLEOTIDE SEQUENCE</scope>
    <source>
        <strain evidence="3">AG6-10EEA</strain>
    </source>
</reference>
<dbReference type="GO" id="GO:0008270">
    <property type="term" value="F:zinc ion binding"/>
    <property type="evidence" value="ECO:0007669"/>
    <property type="project" value="InterPro"/>
</dbReference>
<organism evidence="3 4">
    <name type="scientific">Rhizoctonia solani</name>
    <dbReference type="NCBI Taxonomy" id="456999"/>
    <lineage>
        <taxon>Eukaryota</taxon>
        <taxon>Fungi</taxon>
        <taxon>Dikarya</taxon>
        <taxon>Basidiomycota</taxon>
        <taxon>Agaricomycotina</taxon>
        <taxon>Agaricomycetes</taxon>
        <taxon>Cantharellales</taxon>
        <taxon>Ceratobasidiaceae</taxon>
        <taxon>Rhizoctonia</taxon>
    </lineage>
</organism>
<protein>
    <recommendedName>
        <fullName evidence="2">Zn(2)-C6 fungal-type domain-containing protein</fullName>
    </recommendedName>
</protein>
<dbReference type="SMART" id="SM00066">
    <property type="entry name" value="GAL4"/>
    <property type="match status" value="1"/>
</dbReference>
<feature type="region of interest" description="Disordered" evidence="1">
    <location>
        <begin position="1"/>
        <end position="20"/>
    </location>
</feature>
<dbReference type="Proteomes" id="UP000663853">
    <property type="component" value="Unassembled WGS sequence"/>
</dbReference>
<sequence length="472" mass="53131">MSSSSKPYAKASRTGRSESRSSLMRDISGCLTCQVRQKKCSGVEVGQSSCSDCLRLNIQCLGASHSRPAWLRDSEALKETKRRIKSHLTQFPVPRGRAPGPERPYLDFVDLIEKYSPRSSIPEEYDRSAGLEQLQQMLPELPSPTNYSSEYFSVQSSYSLTRWPSPEPSYSPTPPLPAYPYGLFSPPDPYNFLGGSMDQSGMMNQGFFYNQQGAIYHENAHLPQNDLFSYVPHESPFLIDPIYQHPQYTSEISRGSFQLWPRPDLEIIKIYYTVYRGLSHGSSSRKALPTELVLYICRLAGFERWHTKKAPEGRKGVYKCGPRSQSLVWFQTEPFTRKMLGRIKSVQLVTISNSGGFMDGPNTAWFELQVAQPIDKDTPLARVKCRPSGDEMSWSSHRNADQVSSLFVTEHKGAVFGPDHELWNQIEEGDVLQAVAKAPLGFSCYTASDGVLNISTWWEPSLEMLALMSSNA</sequence>
<comment type="caution">
    <text evidence="3">The sequence shown here is derived from an EMBL/GenBank/DDBJ whole genome shotgun (WGS) entry which is preliminary data.</text>
</comment>
<dbReference type="GO" id="GO:0000981">
    <property type="term" value="F:DNA-binding transcription factor activity, RNA polymerase II-specific"/>
    <property type="evidence" value="ECO:0007669"/>
    <property type="project" value="InterPro"/>
</dbReference>
<dbReference type="InterPro" id="IPR036864">
    <property type="entry name" value="Zn2-C6_fun-type_DNA-bd_sf"/>
</dbReference>
<evidence type="ECO:0000259" key="2">
    <source>
        <dbReference type="SMART" id="SM00066"/>
    </source>
</evidence>
<dbReference type="EMBL" id="CAJMXA010004076">
    <property type="protein sequence ID" value="CAE6533797.1"/>
    <property type="molecule type" value="Genomic_DNA"/>
</dbReference>